<proteinExistence type="predicted"/>
<sequence>MNVMNPGSGEPRPYPRRTDTDAPADDGGQEDLMAKVKDTVTVRLPGEHRAVSWSGGAFAGDPELVSTAQGLAAIAAQVEVAPPGGYATAGADSRQGAMVAMLGAARGRGIVVEDDPELWDGIIDPDADDGGEIIH</sequence>
<dbReference type="Proteomes" id="UP000593818">
    <property type="component" value="Plasmid pSID"/>
</dbReference>
<organism evidence="2 3">
    <name type="scientific">Rhodococcus pyridinivorans</name>
    <dbReference type="NCBI Taxonomy" id="103816"/>
    <lineage>
        <taxon>Bacteria</taxon>
        <taxon>Bacillati</taxon>
        <taxon>Actinomycetota</taxon>
        <taxon>Actinomycetes</taxon>
        <taxon>Mycobacteriales</taxon>
        <taxon>Nocardiaceae</taxon>
        <taxon>Rhodococcus</taxon>
    </lineage>
</organism>
<protein>
    <submittedName>
        <fullName evidence="2">Uncharacterized protein</fullName>
    </submittedName>
</protein>
<reference evidence="2 3" key="1">
    <citation type="submission" date="2020-10" db="EMBL/GenBank/DDBJ databases">
        <title>Whole genome sequence of oil-degrading bacteria Rhodococcus pyridinivorans strain 5Ap.</title>
        <authorList>
            <person name="Akhremchuk A.E."/>
            <person name="Valentovich L.N."/>
            <person name="Charniauskaya M.I."/>
            <person name="Bukliarevich H.A."/>
            <person name="Titok M.A."/>
        </authorList>
    </citation>
    <scope>NUCLEOTIDE SEQUENCE [LARGE SCALE GENOMIC DNA]</scope>
    <source>
        <strain evidence="2 3">5Ap</strain>
        <plasmid evidence="2 3">pSID</plasmid>
    </source>
</reference>
<dbReference type="EMBL" id="CP063453">
    <property type="protein sequence ID" value="QOW02019.1"/>
    <property type="molecule type" value="Genomic_DNA"/>
</dbReference>
<geneLocation type="plasmid" evidence="2 3">
    <name>pSID</name>
</geneLocation>
<dbReference type="AlphaFoldDB" id="A0A7M2XW95"/>
<accession>A0A7M2XW95</accession>
<evidence type="ECO:0000256" key="1">
    <source>
        <dbReference type="SAM" id="MobiDB-lite"/>
    </source>
</evidence>
<gene>
    <name evidence="2" type="ORF">INP59_26975</name>
</gene>
<evidence type="ECO:0000313" key="2">
    <source>
        <dbReference type="EMBL" id="QOW02019.1"/>
    </source>
</evidence>
<keyword evidence="3" id="KW-1185">Reference proteome</keyword>
<name>A0A7M2XW95_9NOCA</name>
<keyword evidence="2" id="KW-0614">Plasmid</keyword>
<feature type="region of interest" description="Disordered" evidence="1">
    <location>
        <begin position="1"/>
        <end position="31"/>
    </location>
</feature>
<evidence type="ECO:0000313" key="3">
    <source>
        <dbReference type="Proteomes" id="UP000593818"/>
    </source>
</evidence>